<evidence type="ECO:0000313" key="4">
    <source>
        <dbReference type="EMBL" id="OSC33939.1"/>
    </source>
</evidence>
<name>A0A7I7SIN6_9MYCO</name>
<protein>
    <submittedName>
        <fullName evidence="4">Uncharacterized protein</fullName>
    </submittedName>
</protein>
<dbReference type="SUPFAM" id="SSF140459">
    <property type="entry name" value="PE/PPE dimer-like"/>
    <property type="match status" value="1"/>
</dbReference>
<sequence length="437" mass="43076">MSFAAMTPEVISTQMYTGPGAGPLLAAATAWERVGTQLAASATAFQSQVAALVGGPWLGPSSVSMATAVTPYIHWMTTTAALAAQTAAQATAAATAYEAAFAAVVPPPVIAANRAELASLVATNVLGQNMVAIAATEAAYEAMWAQDVAAMTNYSAAAASATRLTPFSEPSRTGNGAPGSAAATLTGPVSAARSAVPTALAAAPDNPLSSLASAWQSIFGELSSSSRIGTVANVAMSATNFGMVEFKVASHPAVGLLPLPKSGLGAGLGETAAVHSGGLMRQASPAAVSPATAGLGRAPAVGGLSVPPSWASATPAIRLVAAEAGGSGLAAVPAADAPGGWVNPAALGSLTGGAVGSSAPRIGGAVGLRVRAGKDGKSPVQLDEVISQLKQRRDSVQHWHVEQDGLDDLLAKLSTKAGLHAVHVTSGTKTPNQEGAM</sequence>
<dbReference type="InterPro" id="IPR022171">
    <property type="entry name" value="PPE_C"/>
</dbReference>
<dbReference type="InterPro" id="IPR000030">
    <property type="entry name" value="PPE_dom"/>
</dbReference>
<comment type="similarity">
    <text evidence="1">Belongs to the mycobacterial PPE family.</text>
</comment>
<dbReference type="Gene3D" id="1.20.1260.20">
    <property type="entry name" value="PPE superfamily"/>
    <property type="match status" value="1"/>
</dbReference>
<evidence type="ECO:0000256" key="1">
    <source>
        <dbReference type="ARBA" id="ARBA00010652"/>
    </source>
</evidence>
<gene>
    <name evidence="4" type="ORF">B8W67_08845</name>
</gene>
<feature type="domain" description="PPE" evidence="2">
    <location>
        <begin position="3"/>
        <end position="164"/>
    </location>
</feature>
<accession>A0A7I7SIN6</accession>
<organism evidence="4 5">
    <name type="scientific">Mycolicibacillus koreensis</name>
    <dbReference type="NCBI Taxonomy" id="1069220"/>
    <lineage>
        <taxon>Bacteria</taxon>
        <taxon>Bacillati</taxon>
        <taxon>Actinomycetota</taxon>
        <taxon>Actinomycetes</taxon>
        <taxon>Mycobacteriales</taxon>
        <taxon>Mycobacteriaceae</taxon>
        <taxon>Mycolicibacillus</taxon>
    </lineage>
</organism>
<keyword evidence="5" id="KW-1185">Reference proteome</keyword>
<dbReference type="Pfam" id="PF00823">
    <property type="entry name" value="PPE"/>
    <property type="match status" value="1"/>
</dbReference>
<dbReference type="RefSeq" id="WP_085303524.1">
    <property type="nucleotide sequence ID" value="NZ_AP022594.1"/>
</dbReference>
<dbReference type="Proteomes" id="UP000193577">
    <property type="component" value="Unassembled WGS sequence"/>
</dbReference>
<dbReference type="PANTHER" id="PTHR46766">
    <property type="entry name" value="GLUTAMINE-RICH PROTEIN 2"/>
    <property type="match status" value="1"/>
</dbReference>
<dbReference type="EMBL" id="NCXO01000015">
    <property type="protein sequence ID" value="OSC33939.1"/>
    <property type="molecule type" value="Genomic_DNA"/>
</dbReference>
<dbReference type="GO" id="GO:0052572">
    <property type="term" value="P:response to host immune response"/>
    <property type="evidence" value="ECO:0007669"/>
    <property type="project" value="TreeGrafter"/>
</dbReference>
<comment type="caution">
    <text evidence="4">The sequence shown here is derived from an EMBL/GenBank/DDBJ whole genome shotgun (WGS) entry which is preliminary data.</text>
</comment>
<dbReference type="Pfam" id="PF12484">
    <property type="entry name" value="PPE-SVP"/>
    <property type="match status" value="1"/>
</dbReference>
<reference evidence="4 5" key="1">
    <citation type="submission" date="2017-04" db="EMBL/GenBank/DDBJ databases">
        <title>The new phylogeny of genus Mycobacterium.</title>
        <authorList>
            <person name="Tortoli E."/>
            <person name="Trovato A."/>
            <person name="Cirillo D.M."/>
        </authorList>
    </citation>
    <scope>NUCLEOTIDE SEQUENCE [LARGE SCALE GENOMIC DNA]</scope>
    <source>
        <strain evidence="4 5">KCTC 19819</strain>
    </source>
</reference>
<dbReference type="InterPro" id="IPR038332">
    <property type="entry name" value="PPE_sf"/>
</dbReference>
<dbReference type="OrthoDB" id="4751845at2"/>
<feature type="domain" description="PPE family C-terminal" evidence="3">
    <location>
        <begin position="292"/>
        <end position="363"/>
    </location>
</feature>
<evidence type="ECO:0000313" key="5">
    <source>
        <dbReference type="Proteomes" id="UP000193577"/>
    </source>
</evidence>
<proteinExistence type="inferred from homology"/>
<dbReference type="PANTHER" id="PTHR46766:SF1">
    <property type="entry name" value="GLUTAMINE-RICH PROTEIN 2"/>
    <property type="match status" value="1"/>
</dbReference>
<dbReference type="AlphaFoldDB" id="A0A7I7SIN6"/>
<evidence type="ECO:0000259" key="2">
    <source>
        <dbReference type="Pfam" id="PF00823"/>
    </source>
</evidence>
<evidence type="ECO:0000259" key="3">
    <source>
        <dbReference type="Pfam" id="PF12484"/>
    </source>
</evidence>